<keyword evidence="2" id="KW-1185">Reference proteome</keyword>
<evidence type="ECO:0000313" key="1">
    <source>
        <dbReference type="EMBL" id="KAI0093117.1"/>
    </source>
</evidence>
<evidence type="ECO:0000313" key="2">
    <source>
        <dbReference type="Proteomes" id="UP001055072"/>
    </source>
</evidence>
<dbReference type="EMBL" id="MU274902">
    <property type="protein sequence ID" value="KAI0093117.1"/>
    <property type="molecule type" value="Genomic_DNA"/>
</dbReference>
<reference evidence="1" key="1">
    <citation type="journal article" date="2021" name="Environ. Microbiol.">
        <title>Gene family expansions and transcriptome signatures uncover fungal adaptations to wood decay.</title>
        <authorList>
            <person name="Hage H."/>
            <person name="Miyauchi S."/>
            <person name="Viragh M."/>
            <person name="Drula E."/>
            <person name="Min B."/>
            <person name="Chaduli D."/>
            <person name="Navarro D."/>
            <person name="Favel A."/>
            <person name="Norest M."/>
            <person name="Lesage-Meessen L."/>
            <person name="Balint B."/>
            <person name="Merenyi Z."/>
            <person name="de Eugenio L."/>
            <person name="Morin E."/>
            <person name="Martinez A.T."/>
            <person name="Baldrian P."/>
            <person name="Stursova M."/>
            <person name="Martinez M.J."/>
            <person name="Novotny C."/>
            <person name="Magnuson J.K."/>
            <person name="Spatafora J.W."/>
            <person name="Maurice S."/>
            <person name="Pangilinan J."/>
            <person name="Andreopoulos W."/>
            <person name="LaButti K."/>
            <person name="Hundley H."/>
            <person name="Na H."/>
            <person name="Kuo A."/>
            <person name="Barry K."/>
            <person name="Lipzen A."/>
            <person name="Henrissat B."/>
            <person name="Riley R."/>
            <person name="Ahrendt S."/>
            <person name="Nagy L.G."/>
            <person name="Grigoriev I.V."/>
            <person name="Martin F."/>
            <person name="Rosso M.N."/>
        </authorList>
    </citation>
    <scope>NUCLEOTIDE SEQUENCE</scope>
    <source>
        <strain evidence="1">CBS 384.51</strain>
    </source>
</reference>
<organism evidence="1 2">
    <name type="scientific">Irpex rosettiformis</name>
    <dbReference type="NCBI Taxonomy" id="378272"/>
    <lineage>
        <taxon>Eukaryota</taxon>
        <taxon>Fungi</taxon>
        <taxon>Dikarya</taxon>
        <taxon>Basidiomycota</taxon>
        <taxon>Agaricomycotina</taxon>
        <taxon>Agaricomycetes</taxon>
        <taxon>Polyporales</taxon>
        <taxon>Irpicaceae</taxon>
        <taxon>Irpex</taxon>
    </lineage>
</organism>
<comment type="caution">
    <text evidence="1">The sequence shown here is derived from an EMBL/GenBank/DDBJ whole genome shotgun (WGS) entry which is preliminary data.</text>
</comment>
<accession>A0ACB8UFL0</accession>
<proteinExistence type="predicted"/>
<name>A0ACB8UFL0_9APHY</name>
<protein>
    <submittedName>
        <fullName evidence="1">Uncharacterized protein</fullName>
    </submittedName>
</protein>
<sequence length="271" mass="31452">MDHMHYYRIFVSMTTPVHHPYAILNCRSQSEGDCQQVLLVQVDERAPSECNCLVLSPWMLDGRSKTIRVEFVKNVFVARMADARFQPHSRHCARCGCTTSWMYLRAVHMLSQLECSKWPATYELPVTVENYGTSKTYVLPSEAAKLAGTIIIRLVSKPDEQELVDRFLTACHIEEEQGLVDRALAVRHLDEEQELMDRFRTACQVGEVVPSLTLQPNRACIHRLRPRRHVARMEFADHMRDPTESEAEEMEVRRARRASPVRQPIMRSRRF</sequence>
<gene>
    <name evidence="1" type="ORF">BDY19DRAFT_922088</name>
</gene>
<dbReference type="Proteomes" id="UP001055072">
    <property type="component" value="Unassembled WGS sequence"/>
</dbReference>